<dbReference type="Proteomes" id="UP000642920">
    <property type="component" value="Unassembled WGS sequence"/>
</dbReference>
<dbReference type="SMART" id="SM00563">
    <property type="entry name" value="PlsC"/>
    <property type="match status" value="1"/>
</dbReference>
<evidence type="ECO:0000313" key="4">
    <source>
        <dbReference type="Proteomes" id="UP000642920"/>
    </source>
</evidence>
<feature type="transmembrane region" description="Helical" evidence="1">
    <location>
        <begin position="12"/>
        <end position="29"/>
    </location>
</feature>
<gene>
    <name evidence="3" type="ORF">JKP34_03815</name>
</gene>
<dbReference type="InterPro" id="IPR002123">
    <property type="entry name" value="Plipid/glycerol_acylTrfase"/>
</dbReference>
<feature type="transmembrane region" description="Helical" evidence="1">
    <location>
        <begin position="384"/>
        <end position="403"/>
    </location>
</feature>
<name>A0A937A691_9BACT</name>
<keyword evidence="3" id="KW-0012">Acyltransferase</keyword>
<dbReference type="GO" id="GO:0016287">
    <property type="term" value="F:glycerone-phosphate O-acyltransferase activity"/>
    <property type="evidence" value="ECO:0007669"/>
    <property type="project" value="TreeGrafter"/>
</dbReference>
<keyword evidence="1" id="KW-1133">Transmembrane helix</keyword>
<evidence type="ECO:0000256" key="1">
    <source>
        <dbReference type="SAM" id="Phobius"/>
    </source>
</evidence>
<dbReference type="RefSeq" id="WP_201917875.1">
    <property type="nucleotide sequence ID" value="NZ_JAERQG010000001.1"/>
</dbReference>
<dbReference type="InterPro" id="IPR052744">
    <property type="entry name" value="GPAT/DAPAT"/>
</dbReference>
<keyword evidence="4" id="KW-1185">Reference proteome</keyword>
<evidence type="ECO:0000259" key="2">
    <source>
        <dbReference type="SMART" id="SM00563"/>
    </source>
</evidence>
<reference evidence="3" key="1">
    <citation type="submission" date="2021-01" db="EMBL/GenBank/DDBJ databases">
        <title>Marivirga sp. nov., isolated from intertidal surface sediments.</title>
        <authorList>
            <person name="Zhang M."/>
        </authorList>
    </citation>
    <scope>NUCLEOTIDE SEQUENCE</scope>
    <source>
        <strain evidence="3">SM1354</strain>
    </source>
</reference>
<proteinExistence type="predicted"/>
<dbReference type="PANTHER" id="PTHR31605">
    <property type="entry name" value="GLYCEROL-3-PHOSPHATE O-ACYLTRANSFERASE 1"/>
    <property type="match status" value="1"/>
</dbReference>
<protein>
    <submittedName>
        <fullName evidence="3">1-acyl-sn-glycerol-3-phosphate acyltransferase</fullName>
    </submittedName>
</protein>
<accession>A0A937A691</accession>
<dbReference type="GO" id="GO:0004366">
    <property type="term" value="F:glycerol-3-phosphate O-acyltransferase activity"/>
    <property type="evidence" value="ECO:0007669"/>
    <property type="project" value="TreeGrafter"/>
</dbReference>
<dbReference type="AlphaFoldDB" id="A0A937A691"/>
<keyword evidence="1" id="KW-0812">Transmembrane</keyword>
<dbReference type="PANTHER" id="PTHR31605:SF0">
    <property type="entry name" value="GLYCEROL-3-PHOSPHATE O-ACYLTRANSFERASE 1"/>
    <property type="match status" value="1"/>
</dbReference>
<feature type="transmembrane region" description="Helical" evidence="1">
    <location>
        <begin position="351"/>
        <end position="372"/>
    </location>
</feature>
<keyword evidence="1" id="KW-0472">Membrane</keyword>
<dbReference type="SUPFAM" id="SSF69593">
    <property type="entry name" value="Glycerol-3-phosphate (1)-acyltransferase"/>
    <property type="match status" value="1"/>
</dbReference>
<evidence type="ECO:0000313" key="3">
    <source>
        <dbReference type="EMBL" id="MBL0764365.1"/>
    </source>
</evidence>
<sequence>MTYSQKNFIYRFIKLFISMGFSFSFRNIITTGYKKVKKDKPAIFVANHQNTFMDGVLMVYTGGQSNPNILVRADIFKSKMTYNLLSAIKLMPIYRRRDGVNTVSENEQIFEQCYEIFDHKGVVALFPEGNHAFPRRLRAVQKGAARIAFQAEERKDFDLNLSLIPVGLHYENHTEKWHDVHIHYGDATLIKDYKSVYEESPQKAFKQTSDIIREGISSEMIDIKWGEEIELFEQIRALLKPEFKEQAKYDKSLVHTENNAIAKITSVLQENETEKAEIKEDVNTLFSEYKKAGINTYYNVSKPNLFRLLYQSVLLVLLAPIFAVFKLITAIPEFIIESLVIKKVKDITWHLSLRFSIAAFLYPIFFALVWLILRLTIGALESSIIVFTFPLIGVIGLETNYIFRNVQNGWKLMKRPQLASRRKALAKRLLGML</sequence>
<feature type="domain" description="Phospholipid/glycerol acyltransferase" evidence="2">
    <location>
        <begin position="42"/>
        <end position="171"/>
    </location>
</feature>
<feature type="transmembrane region" description="Helical" evidence="1">
    <location>
        <begin position="308"/>
        <end position="331"/>
    </location>
</feature>
<organism evidence="3 4">
    <name type="scientific">Marivirga atlantica</name>
    <dbReference type="NCBI Taxonomy" id="1548457"/>
    <lineage>
        <taxon>Bacteria</taxon>
        <taxon>Pseudomonadati</taxon>
        <taxon>Bacteroidota</taxon>
        <taxon>Cytophagia</taxon>
        <taxon>Cytophagales</taxon>
        <taxon>Marivirgaceae</taxon>
        <taxon>Marivirga</taxon>
    </lineage>
</organism>
<dbReference type="Pfam" id="PF01553">
    <property type="entry name" value="Acyltransferase"/>
    <property type="match status" value="1"/>
</dbReference>
<dbReference type="EMBL" id="JAERQG010000001">
    <property type="protein sequence ID" value="MBL0764365.1"/>
    <property type="molecule type" value="Genomic_DNA"/>
</dbReference>
<keyword evidence="3" id="KW-0808">Transferase</keyword>
<dbReference type="GO" id="GO:0008654">
    <property type="term" value="P:phospholipid biosynthetic process"/>
    <property type="evidence" value="ECO:0007669"/>
    <property type="project" value="TreeGrafter"/>
</dbReference>
<comment type="caution">
    <text evidence="3">The sequence shown here is derived from an EMBL/GenBank/DDBJ whole genome shotgun (WGS) entry which is preliminary data.</text>
</comment>